<dbReference type="OrthoDB" id="6434680at2759"/>
<comment type="caution">
    <text evidence="1">The sequence shown here is derived from an EMBL/GenBank/DDBJ whole genome shotgun (WGS) entry which is preliminary data.</text>
</comment>
<protein>
    <submittedName>
        <fullName evidence="1">Uncharacterized protein</fullName>
    </submittedName>
</protein>
<evidence type="ECO:0000313" key="2">
    <source>
        <dbReference type="Proteomes" id="UP000887116"/>
    </source>
</evidence>
<accession>A0A8X6FGR2</accession>
<dbReference type="EMBL" id="BMAO01022186">
    <property type="protein sequence ID" value="GFQ80140.1"/>
    <property type="molecule type" value="Genomic_DNA"/>
</dbReference>
<keyword evidence="2" id="KW-1185">Reference proteome</keyword>
<sequence length="91" mass="11006">MNPIAFVADIKMPYLMIEIYESERDFTRFFWDKNTGIDLENKGYSPKWLTMKQTEWPIFSEPTIETEINIDELELKKSIKVNQWLKKANWK</sequence>
<reference evidence="1" key="1">
    <citation type="submission" date="2020-07" db="EMBL/GenBank/DDBJ databases">
        <title>Multicomponent nature underlies the extraordinary mechanical properties of spider dragline silk.</title>
        <authorList>
            <person name="Kono N."/>
            <person name="Nakamura H."/>
            <person name="Mori M."/>
            <person name="Yoshida Y."/>
            <person name="Ohtoshi R."/>
            <person name="Malay A.D."/>
            <person name="Moran D.A.P."/>
            <person name="Tomita M."/>
            <person name="Numata K."/>
            <person name="Arakawa K."/>
        </authorList>
    </citation>
    <scope>NUCLEOTIDE SEQUENCE</scope>
</reference>
<evidence type="ECO:0000313" key="1">
    <source>
        <dbReference type="EMBL" id="GFQ80140.1"/>
    </source>
</evidence>
<dbReference type="AlphaFoldDB" id="A0A8X6FGR2"/>
<dbReference type="Proteomes" id="UP000887116">
    <property type="component" value="Unassembled WGS sequence"/>
</dbReference>
<organism evidence="1 2">
    <name type="scientific">Trichonephila clavata</name>
    <name type="common">Joro spider</name>
    <name type="synonym">Nephila clavata</name>
    <dbReference type="NCBI Taxonomy" id="2740835"/>
    <lineage>
        <taxon>Eukaryota</taxon>
        <taxon>Metazoa</taxon>
        <taxon>Ecdysozoa</taxon>
        <taxon>Arthropoda</taxon>
        <taxon>Chelicerata</taxon>
        <taxon>Arachnida</taxon>
        <taxon>Araneae</taxon>
        <taxon>Araneomorphae</taxon>
        <taxon>Entelegynae</taxon>
        <taxon>Araneoidea</taxon>
        <taxon>Nephilidae</taxon>
        <taxon>Trichonephila</taxon>
    </lineage>
</organism>
<name>A0A8X6FGR2_TRICU</name>
<gene>
    <name evidence="1" type="ORF">TNCT_551551</name>
</gene>
<proteinExistence type="predicted"/>